<sequence length="159" mass="17218">MIIQRRRPGARGPAGKDCYMRLRSAATAATSLVTLMALLIALASPAHATSYSLYGDNGYGSARLDYTYYASSHPSGWYVAYTDNTNLFDDGGDGYGTVIRVTYNTPSGSGSELTAYATDGDYSYGPEYSGSPVRDVRFYLCRYNSRNGTAISPCVRMTT</sequence>
<keyword evidence="2" id="KW-1185">Reference proteome</keyword>
<organism evidence="1 2">
    <name type="scientific">Bailinhaonella thermotolerans</name>
    <dbReference type="NCBI Taxonomy" id="1070861"/>
    <lineage>
        <taxon>Bacteria</taxon>
        <taxon>Bacillati</taxon>
        <taxon>Actinomycetota</taxon>
        <taxon>Actinomycetes</taxon>
        <taxon>Streptosporangiales</taxon>
        <taxon>Streptosporangiaceae</taxon>
        <taxon>Bailinhaonella</taxon>
    </lineage>
</organism>
<protein>
    <submittedName>
        <fullName evidence="1">Uncharacterized protein</fullName>
    </submittedName>
</protein>
<dbReference type="AlphaFoldDB" id="A0A3A4AF99"/>
<evidence type="ECO:0000313" key="1">
    <source>
        <dbReference type="EMBL" id="RJL27191.1"/>
    </source>
</evidence>
<comment type="caution">
    <text evidence="1">The sequence shown here is derived from an EMBL/GenBank/DDBJ whole genome shotgun (WGS) entry which is preliminary data.</text>
</comment>
<proteinExistence type="predicted"/>
<dbReference type="Proteomes" id="UP000265768">
    <property type="component" value="Unassembled WGS sequence"/>
</dbReference>
<dbReference type="EMBL" id="QZEY01000011">
    <property type="protein sequence ID" value="RJL27191.1"/>
    <property type="molecule type" value="Genomic_DNA"/>
</dbReference>
<name>A0A3A4AF99_9ACTN</name>
<reference evidence="1 2" key="1">
    <citation type="submission" date="2018-09" db="EMBL/GenBank/DDBJ databases">
        <title>YIM 75507 draft genome.</title>
        <authorList>
            <person name="Tang S."/>
            <person name="Feng Y."/>
        </authorList>
    </citation>
    <scope>NUCLEOTIDE SEQUENCE [LARGE SCALE GENOMIC DNA]</scope>
    <source>
        <strain evidence="1 2">YIM 75507</strain>
    </source>
</reference>
<gene>
    <name evidence="1" type="ORF">D5H75_25695</name>
</gene>
<evidence type="ECO:0000313" key="2">
    <source>
        <dbReference type="Proteomes" id="UP000265768"/>
    </source>
</evidence>
<accession>A0A3A4AF99</accession>